<keyword evidence="2" id="KW-1185">Reference proteome</keyword>
<accession>A0ABN2PTA3</accession>
<comment type="caution">
    <text evidence="1">The sequence shown here is derived from an EMBL/GenBank/DDBJ whole genome shotgun (WGS) entry which is preliminary data.</text>
</comment>
<dbReference type="Proteomes" id="UP001501303">
    <property type="component" value="Unassembled WGS sequence"/>
</dbReference>
<proteinExistence type="predicted"/>
<evidence type="ECO:0000313" key="1">
    <source>
        <dbReference type="EMBL" id="GAA1930653.1"/>
    </source>
</evidence>
<reference evidence="1 2" key="1">
    <citation type="journal article" date="2019" name="Int. J. Syst. Evol. Microbiol.">
        <title>The Global Catalogue of Microorganisms (GCM) 10K type strain sequencing project: providing services to taxonomists for standard genome sequencing and annotation.</title>
        <authorList>
            <consortium name="The Broad Institute Genomics Platform"/>
            <consortium name="The Broad Institute Genome Sequencing Center for Infectious Disease"/>
            <person name="Wu L."/>
            <person name="Ma J."/>
        </authorList>
    </citation>
    <scope>NUCLEOTIDE SEQUENCE [LARGE SCALE GENOMIC DNA]</scope>
    <source>
        <strain evidence="1 2">JCM 13581</strain>
    </source>
</reference>
<evidence type="ECO:0000313" key="2">
    <source>
        <dbReference type="Proteomes" id="UP001501303"/>
    </source>
</evidence>
<dbReference type="EMBL" id="BAAAMJ010000058">
    <property type="protein sequence ID" value="GAA1930653.1"/>
    <property type="molecule type" value="Genomic_DNA"/>
</dbReference>
<dbReference type="RefSeq" id="WP_344265161.1">
    <property type="nucleotide sequence ID" value="NZ_BAAAMJ010000058.1"/>
</dbReference>
<organism evidence="1 2">
    <name type="scientific">Streptomyces sodiiphilus</name>
    <dbReference type="NCBI Taxonomy" id="226217"/>
    <lineage>
        <taxon>Bacteria</taxon>
        <taxon>Bacillati</taxon>
        <taxon>Actinomycetota</taxon>
        <taxon>Actinomycetes</taxon>
        <taxon>Kitasatosporales</taxon>
        <taxon>Streptomycetaceae</taxon>
        <taxon>Streptomyces</taxon>
    </lineage>
</organism>
<name>A0ABN2PTA3_9ACTN</name>
<sequence length="70" mass="7947">MREHYYRLLYWKRRLLRGLPRLRPRGGVRGPLRRVPRPLLVFTLVVLAVLALSLALNTLPPPLAAAASGH</sequence>
<protein>
    <submittedName>
        <fullName evidence="1">Uncharacterized protein</fullName>
    </submittedName>
</protein>
<gene>
    <name evidence="1" type="ORF">GCM10009716_42600</name>
</gene>